<feature type="transmembrane region" description="Helical" evidence="6">
    <location>
        <begin position="378"/>
        <end position="398"/>
    </location>
</feature>
<evidence type="ECO:0000313" key="8">
    <source>
        <dbReference type="EMBL" id="MBO1515770.1"/>
    </source>
</evidence>
<evidence type="ECO:0000256" key="1">
    <source>
        <dbReference type="ARBA" id="ARBA00004651"/>
    </source>
</evidence>
<feature type="transmembrane region" description="Helical" evidence="6">
    <location>
        <begin position="192"/>
        <end position="215"/>
    </location>
</feature>
<keyword evidence="2" id="KW-1003">Cell membrane</keyword>
<proteinExistence type="predicted"/>
<dbReference type="PANTHER" id="PTHR30294:SF47">
    <property type="entry name" value="INNER MEMBRANE TRANSPORT PERMEASE YHHJ"/>
    <property type="match status" value="1"/>
</dbReference>
<evidence type="ECO:0000256" key="6">
    <source>
        <dbReference type="SAM" id="Phobius"/>
    </source>
</evidence>
<evidence type="ECO:0000256" key="5">
    <source>
        <dbReference type="ARBA" id="ARBA00023136"/>
    </source>
</evidence>
<feature type="domain" description="ABC-2 type transporter transmembrane" evidence="7">
    <location>
        <begin position="28"/>
        <end position="221"/>
    </location>
</feature>
<keyword evidence="4 6" id="KW-1133">Transmembrane helix</keyword>
<dbReference type="Proteomes" id="UP000664161">
    <property type="component" value="Unassembled WGS sequence"/>
</dbReference>
<feature type="transmembrane region" description="Helical" evidence="6">
    <location>
        <begin position="344"/>
        <end position="366"/>
    </location>
</feature>
<dbReference type="InterPro" id="IPR051449">
    <property type="entry name" value="ABC-2_transporter_component"/>
</dbReference>
<dbReference type="EMBL" id="JAGBKN010000001">
    <property type="protein sequence ID" value="MBO1515770.1"/>
    <property type="molecule type" value="Genomic_DNA"/>
</dbReference>
<gene>
    <name evidence="8" type="ORF">J3491_00275</name>
</gene>
<evidence type="ECO:0000256" key="2">
    <source>
        <dbReference type="ARBA" id="ARBA00022475"/>
    </source>
</evidence>
<dbReference type="RefSeq" id="WP_207968809.1">
    <property type="nucleotide sequence ID" value="NZ_JAGBKN010000001.1"/>
</dbReference>
<keyword evidence="5 6" id="KW-0472">Membrane</keyword>
<comment type="subcellular location">
    <subcellularLocation>
        <location evidence="1">Cell membrane</location>
        <topology evidence="1">Multi-pass membrane protein</topology>
    </subcellularLocation>
</comment>
<feature type="transmembrane region" description="Helical" evidence="6">
    <location>
        <begin position="434"/>
        <end position="453"/>
    </location>
</feature>
<sequence length="466" mass="50742">MRLTQLSKAFIRSAAYERRFLRKNPWDLTMVVWIPLLTVLLIWWIFSQTQITNLPIGVIDQDNGPVANTAVRYLDASPTLSVRQMYYSAAEAESAILQRDIYAVVIIPEDFSRNILSSKSAPLILQVNAQYGTHSGIIQTGVQAVAGTLSAGVEIQRLIKQGMAPSQAAIAYSPISIQRISLFNAATDYQQFLASTVIPALLHILAMVIGATTIGRELRDRQLGRWYGFIASAQAYDNISGSISDSVSANISANISANVNNNVADNTVQKIAALSQPATKLPNSAAKDNTNQKPVSTLPSVHMGVLLFGLLGKYFWPMLTYGLWSILALWLATPQESVASSAVFATYLGLLLLMMLSFWLGAIFTLGSFSLRMGLSATGFISAPSYAFAGVTFPYIAISDSAKHWSDALPLTHYLKLHIAQMQMQAPVAISLPILYGLAIATVVAMMLTTLLTKRALAHPERWGAR</sequence>
<keyword evidence="3 6" id="KW-0812">Transmembrane</keyword>
<dbReference type="AlphaFoldDB" id="A0AAW4IKR3"/>
<evidence type="ECO:0000256" key="4">
    <source>
        <dbReference type="ARBA" id="ARBA00022989"/>
    </source>
</evidence>
<dbReference type="Gene3D" id="3.40.1710.10">
    <property type="entry name" value="abc type-2 transporter like domain"/>
    <property type="match status" value="1"/>
</dbReference>
<dbReference type="PANTHER" id="PTHR30294">
    <property type="entry name" value="MEMBRANE COMPONENT OF ABC TRANSPORTER YHHJ-RELATED"/>
    <property type="match status" value="1"/>
</dbReference>
<feature type="transmembrane region" description="Helical" evidence="6">
    <location>
        <begin position="28"/>
        <end position="46"/>
    </location>
</feature>
<comment type="caution">
    <text evidence="8">The sequence shown here is derived from an EMBL/GenBank/DDBJ whole genome shotgun (WGS) entry which is preliminary data.</text>
</comment>
<feature type="transmembrane region" description="Helical" evidence="6">
    <location>
        <begin position="314"/>
        <end position="332"/>
    </location>
</feature>
<organism evidence="8 9">
    <name type="scientific">Psychrobacter halodurans</name>
    <dbReference type="NCBI Taxonomy" id="2818439"/>
    <lineage>
        <taxon>Bacteria</taxon>
        <taxon>Pseudomonadati</taxon>
        <taxon>Pseudomonadota</taxon>
        <taxon>Gammaproteobacteria</taxon>
        <taxon>Moraxellales</taxon>
        <taxon>Moraxellaceae</taxon>
        <taxon>Psychrobacter</taxon>
    </lineage>
</organism>
<keyword evidence="9" id="KW-1185">Reference proteome</keyword>
<evidence type="ECO:0000259" key="7">
    <source>
        <dbReference type="Pfam" id="PF12698"/>
    </source>
</evidence>
<dbReference type="GO" id="GO:0005886">
    <property type="term" value="C:plasma membrane"/>
    <property type="evidence" value="ECO:0007669"/>
    <property type="project" value="UniProtKB-SubCell"/>
</dbReference>
<reference evidence="8 9" key="1">
    <citation type="submission" date="2021-03" db="EMBL/GenBank/DDBJ databases">
        <authorList>
            <person name="Shang D.-D."/>
            <person name="Du Z.-J."/>
            <person name="Chen G.-J."/>
        </authorList>
    </citation>
    <scope>NUCLEOTIDE SEQUENCE [LARGE SCALE GENOMIC DNA]</scope>
    <source>
        <strain evidence="8 9">F2608</strain>
    </source>
</reference>
<evidence type="ECO:0000256" key="3">
    <source>
        <dbReference type="ARBA" id="ARBA00022692"/>
    </source>
</evidence>
<dbReference type="InterPro" id="IPR013525">
    <property type="entry name" value="ABC2_TM"/>
</dbReference>
<name>A0AAW4IKR3_9GAMM</name>
<dbReference type="Pfam" id="PF12698">
    <property type="entry name" value="ABC2_membrane_3"/>
    <property type="match status" value="1"/>
</dbReference>
<accession>A0AAW4IKR3</accession>
<evidence type="ECO:0000313" key="9">
    <source>
        <dbReference type="Proteomes" id="UP000664161"/>
    </source>
</evidence>
<protein>
    <submittedName>
        <fullName evidence="8">ABC transporter permease</fullName>
    </submittedName>
</protein>
<dbReference type="GO" id="GO:0140359">
    <property type="term" value="F:ABC-type transporter activity"/>
    <property type="evidence" value="ECO:0007669"/>
    <property type="project" value="InterPro"/>
</dbReference>